<name>A0A409Y5N7_9AGAR</name>
<proteinExistence type="predicted"/>
<sequence length="139" mass="15617">MSRKYEFSCSINITALTSSRLMWRPNAAFQMELVESGPNAYLEFGRLILDKAHGTWSGSSYHDLPFVKFCLPPFTSGKAKYRLFEAVGRGRFQLNSTVIGLDTIFLEYSNNAGGKAAYKVRDCELVDGTRMLLQAQCII</sequence>
<accession>A0A409Y5N7</accession>
<evidence type="ECO:0000313" key="1">
    <source>
        <dbReference type="EMBL" id="PPQ98283.1"/>
    </source>
</evidence>
<protein>
    <submittedName>
        <fullName evidence="1">Uncharacterized protein</fullName>
    </submittedName>
</protein>
<keyword evidence="2" id="KW-1185">Reference proteome</keyword>
<evidence type="ECO:0000313" key="2">
    <source>
        <dbReference type="Proteomes" id="UP000284706"/>
    </source>
</evidence>
<dbReference type="AlphaFoldDB" id="A0A409Y5N7"/>
<dbReference type="InParanoid" id="A0A409Y5N7"/>
<dbReference type="EMBL" id="NHYE01001127">
    <property type="protein sequence ID" value="PPQ98283.1"/>
    <property type="molecule type" value="Genomic_DNA"/>
</dbReference>
<reference evidence="1 2" key="1">
    <citation type="journal article" date="2018" name="Evol. Lett.">
        <title>Horizontal gene cluster transfer increased hallucinogenic mushroom diversity.</title>
        <authorList>
            <person name="Reynolds H.T."/>
            <person name="Vijayakumar V."/>
            <person name="Gluck-Thaler E."/>
            <person name="Korotkin H.B."/>
            <person name="Matheny P.B."/>
            <person name="Slot J.C."/>
        </authorList>
    </citation>
    <scope>NUCLEOTIDE SEQUENCE [LARGE SCALE GENOMIC DNA]</scope>
    <source>
        <strain evidence="1 2">SRW20</strain>
    </source>
</reference>
<comment type="caution">
    <text evidence="1">The sequence shown here is derived from an EMBL/GenBank/DDBJ whole genome shotgun (WGS) entry which is preliminary data.</text>
</comment>
<gene>
    <name evidence="1" type="ORF">CVT26_013527</name>
</gene>
<organism evidence="1 2">
    <name type="scientific">Gymnopilus dilepis</name>
    <dbReference type="NCBI Taxonomy" id="231916"/>
    <lineage>
        <taxon>Eukaryota</taxon>
        <taxon>Fungi</taxon>
        <taxon>Dikarya</taxon>
        <taxon>Basidiomycota</taxon>
        <taxon>Agaricomycotina</taxon>
        <taxon>Agaricomycetes</taxon>
        <taxon>Agaricomycetidae</taxon>
        <taxon>Agaricales</taxon>
        <taxon>Agaricineae</taxon>
        <taxon>Hymenogastraceae</taxon>
        <taxon>Gymnopilus</taxon>
    </lineage>
</organism>
<dbReference type="Proteomes" id="UP000284706">
    <property type="component" value="Unassembled WGS sequence"/>
</dbReference>